<keyword evidence="6 9" id="KW-0224">Dipeptidase</keyword>
<evidence type="ECO:0000256" key="1">
    <source>
        <dbReference type="ARBA" id="ARBA00001362"/>
    </source>
</evidence>
<comment type="caution">
    <text evidence="9">Lacks conserved residue(s) required for the propagation of feature annotation.</text>
</comment>
<dbReference type="GO" id="GO:0008237">
    <property type="term" value="F:metallopeptidase activity"/>
    <property type="evidence" value="ECO:0007669"/>
    <property type="project" value="UniProtKB-KW"/>
</dbReference>
<dbReference type="SUPFAM" id="SSF55166">
    <property type="entry name" value="Hedgehog/DD-peptidase"/>
    <property type="match status" value="1"/>
</dbReference>
<keyword evidence="7 9" id="KW-0482">Metalloprotease</keyword>
<evidence type="ECO:0000256" key="3">
    <source>
        <dbReference type="ARBA" id="ARBA00022723"/>
    </source>
</evidence>
<keyword evidence="3" id="KW-0479">Metal-binding</keyword>
<dbReference type="PANTHER" id="PTHR43126">
    <property type="entry name" value="D-ALANYL-D-ALANINE DIPEPTIDASE"/>
    <property type="match status" value="1"/>
</dbReference>
<dbReference type="OrthoDB" id="9801430at2"/>
<dbReference type="RefSeq" id="WP_153383619.1">
    <property type="nucleotide sequence ID" value="NZ_VDFM01000011.1"/>
</dbReference>
<dbReference type="Gene3D" id="3.30.1380.10">
    <property type="match status" value="1"/>
</dbReference>
<dbReference type="InterPro" id="IPR009045">
    <property type="entry name" value="Zn_M74/Hedgehog-like"/>
</dbReference>
<comment type="function">
    <text evidence="9 10">Catalyzes hydrolysis of the D-alanyl-D-alanine dipeptide.</text>
</comment>
<comment type="catalytic activity">
    <reaction evidence="1 9 10">
        <text>D-alanyl-D-alanine + H2O = 2 D-alanine</text>
        <dbReference type="Rhea" id="RHEA:20661"/>
        <dbReference type="ChEBI" id="CHEBI:15377"/>
        <dbReference type="ChEBI" id="CHEBI:57416"/>
        <dbReference type="ChEBI" id="CHEBI:57822"/>
        <dbReference type="EC" id="3.4.13.22"/>
    </reaction>
</comment>
<dbReference type="GO" id="GO:0160237">
    <property type="term" value="F:D-Ala-D-Ala dipeptidase activity"/>
    <property type="evidence" value="ECO:0007669"/>
    <property type="project" value="UniProtKB-EC"/>
</dbReference>
<organism evidence="11 12">
    <name type="scientific">Companilactobacillus mishanensis</name>
    <dbReference type="NCBI Taxonomy" id="2486008"/>
    <lineage>
        <taxon>Bacteria</taxon>
        <taxon>Bacillati</taxon>
        <taxon>Bacillota</taxon>
        <taxon>Bacilli</taxon>
        <taxon>Lactobacillales</taxon>
        <taxon>Lactobacillaceae</taxon>
        <taxon>Companilactobacillus</taxon>
    </lineage>
</organism>
<dbReference type="GO" id="GO:0006508">
    <property type="term" value="P:proteolysis"/>
    <property type="evidence" value="ECO:0007669"/>
    <property type="project" value="UniProtKB-KW"/>
</dbReference>
<dbReference type="CDD" id="cd14840">
    <property type="entry name" value="D-Ala-D-Ala_dipeptidase_Aad"/>
    <property type="match status" value="1"/>
</dbReference>
<dbReference type="Proteomes" id="UP000380386">
    <property type="component" value="Unassembled WGS sequence"/>
</dbReference>
<feature type="active site" description="Proton donor/acceptor" evidence="9">
    <location>
        <position position="162"/>
    </location>
</feature>
<gene>
    <name evidence="11" type="ORF">FHL02_08690</name>
</gene>
<comment type="similarity">
    <text evidence="9 10">Belongs to the peptidase M15D family.</text>
</comment>
<dbReference type="GO" id="GO:0046872">
    <property type="term" value="F:metal ion binding"/>
    <property type="evidence" value="ECO:0007669"/>
    <property type="project" value="UniProtKB-KW"/>
</dbReference>
<evidence type="ECO:0000313" key="11">
    <source>
        <dbReference type="EMBL" id="MQS53095.1"/>
    </source>
</evidence>
<evidence type="ECO:0000256" key="8">
    <source>
        <dbReference type="ARBA" id="ARBA00023316"/>
    </source>
</evidence>
<keyword evidence="4 9" id="KW-0378">Hydrolase</keyword>
<sequence length="185" mass="21390">MASRKTGFTNIQKLDPSIIVELRYATTNNFTGKIVYDFNIAIARTGTAEKLAIASKILREQGYRIKVWDAYRPVEAQEKLFEVYPHPEFVAKPNPNFSHQKGVTFDLTICDMDGNEMEMPTEFDDFTEAAFRKSPKTKTQDNNYQILDSAMQKAGFVGYQNEWWDYRDSEMDEYGPSSVDPNEYF</sequence>
<keyword evidence="5" id="KW-0862">Zinc</keyword>
<dbReference type="Pfam" id="PF01427">
    <property type="entry name" value="Peptidase_M15"/>
    <property type="match status" value="1"/>
</dbReference>
<dbReference type="EC" id="3.4.13.22" evidence="9 10"/>
<accession>A0A5P0ZJA9</accession>
<feature type="site" description="Transition state stabilizer" evidence="9">
    <location>
        <position position="72"/>
    </location>
</feature>
<evidence type="ECO:0000256" key="6">
    <source>
        <dbReference type="ARBA" id="ARBA00022997"/>
    </source>
</evidence>
<comment type="caution">
    <text evidence="11">The sequence shown here is derived from an EMBL/GenBank/DDBJ whole genome shotgun (WGS) entry which is preliminary data.</text>
</comment>
<name>A0A5P0ZJA9_9LACO</name>
<dbReference type="PANTHER" id="PTHR43126:SF1">
    <property type="entry name" value="D-ALANYL-D-ALANINE DIPEPTIDASE"/>
    <property type="match status" value="1"/>
</dbReference>
<evidence type="ECO:0000256" key="9">
    <source>
        <dbReference type="HAMAP-Rule" id="MF_01924"/>
    </source>
</evidence>
<evidence type="ECO:0000256" key="10">
    <source>
        <dbReference type="PIRNR" id="PIRNR026671"/>
    </source>
</evidence>
<keyword evidence="2 9" id="KW-0645">Protease</keyword>
<evidence type="ECO:0000256" key="5">
    <source>
        <dbReference type="ARBA" id="ARBA00022833"/>
    </source>
</evidence>
<evidence type="ECO:0000256" key="4">
    <source>
        <dbReference type="ARBA" id="ARBA00022801"/>
    </source>
</evidence>
<protein>
    <recommendedName>
        <fullName evidence="9 10">D-alanyl-D-alanine dipeptidase</fullName>
        <shortName evidence="9 10">D-Ala-D-Ala dipeptidase</shortName>
        <ecNumber evidence="9 10">3.4.13.22</ecNumber>
    </recommendedName>
</protein>
<dbReference type="GO" id="GO:0071555">
    <property type="term" value="P:cell wall organization"/>
    <property type="evidence" value="ECO:0007669"/>
    <property type="project" value="UniProtKB-KW"/>
</dbReference>
<dbReference type="PIRSF" id="PIRSF026671">
    <property type="entry name" value="AA_dipeptidase"/>
    <property type="match status" value="1"/>
</dbReference>
<keyword evidence="8 10" id="KW-0961">Cell wall biogenesis/degradation</keyword>
<dbReference type="EMBL" id="VDFM01000011">
    <property type="protein sequence ID" value="MQS53095.1"/>
    <property type="molecule type" value="Genomic_DNA"/>
</dbReference>
<reference evidence="11 12" key="1">
    <citation type="journal article" date="2019" name="Syst. Appl. Microbiol.">
        <title>Polyphasic characterization of two novel Lactobacillus spp. isolated from blown salami packages: Description of Lactobacillus halodurans sp. nov. and Lactobacillus salsicarnum sp. nov.</title>
        <authorList>
            <person name="Schuster J.A."/>
            <person name="Klingl A."/>
            <person name="Vogel R.F."/>
            <person name="Ehrmann M.A."/>
        </authorList>
    </citation>
    <scope>NUCLEOTIDE SEQUENCE [LARGE SCALE GENOMIC DNA]</scope>
    <source>
        <strain evidence="11 12">TMW 1.2118</strain>
    </source>
</reference>
<dbReference type="InterPro" id="IPR000755">
    <property type="entry name" value="A_A_dipeptidase"/>
</dbReference>
<dbReference type="HAMAP" id="MF_01924">
    <property type="entry name" value="A_A_dipeptidase"/>
    <property type="match status" value="1"/>
</dbReference>
<evidence type="ECO:0000313" key="12">
    <source>
        <dbReference type="Proteomes" id="UP000380386"/>
    </source>
</evidence>
<proteinExistence type="inferred from homology"/>
<dbReference type="AlphaFoldDB" id="A0A5P0ZJA9"/>
<evidence type="ECO:0000256" key="7">
    <source>
        <dbReference type="ARBA" id="ARBA00023049"/>
    </source>
</evidence>
<evidence type="ECO:0000256" key="2">
    <source>
        <dbReference type="ARBA" id="ARBA00022670"/>
    </source>
</evidence>